<accession>U2F3L2</accession>
<name>U2F3L2_9BACT</name>
<evidence type="ECO:0000313" key="1">
    <source>
        <dbReference type="EMBL" id="ERJ31096.1"/>
    </source>
</evidence>
<proteinExistence type="predicted"/>
<dbReference type="RefSeq" id="WP_021093422.1">
    <property type="nucleotide sequence ID" value="NZ_ANNJ01000020.1"/>
</dbReference>
<reference evidence="1 2" key="1">
    <citation type="journal article" date="2013" name="BMC Genomics">
        <title>Comparative genomics of Campylobacter concisus isolates reveals genetic diversity and provides insights into disease association.</title>
        <authorList>
            <person name="Deshpande N.P."/>
            <person name="Kaakoush N.O."/>
            <person name="Wilkins M.R."/>
            <person name="Mitchell H.M."/>
        </authorList>
    </citation>
    <scope>NUCLEOTIDE SEQUENCE [LARGE SCALE GENOMIC DNA]</scope>
    <source>
        <strain evidence="1 2">UNSW2</strain>
    </source>
</reference>
<dbReference type="EMBL" id="ANNJ01000020">
    <property type="protein sequence ID" value="ERJ31096.1"/>
    <property type="molecule type" value="Genomic_DNA"/>
</dbReference>
<sequence>MSYFLICVLSLILGVLLCPVVIFLRVRKCEGWDNSNMTNILRVFSHLATHPDDFSRFQYEDGKKPFRYLSGDEFTDIVKTRPNKKDKK</sequence>
<gene>
    <name evidence="1" type="ORF">UNSW2_1058</name>
</gene>
<organism evidence="1 2">
    <name type="scientific">Campylobacter concisus UNSW2</name>
    <dbReference type="NCBI Taxonomy" id="1242965"/>
    <lineage>
        <taxon>Bacteria</taxon>
        <taxon>Pseudomonadati</taxon>
        <taxon>Campylobacterota</taxon>
        <taxon>Epsilonproteobacteria</taxon>
        <taxon>Campylobacterales</taxon>
        <taxon>Campylobacteraceae</taxon>
        <taxon>Campylobacter</taxon>
    </lineage>
</organism>
<protein>
    <submittedName>
        <fullName evidence="1">Uncharacterized protein</fullName>
    </submittedName>
</protein>
<comment type="caution">
    <text evidence="1">The sequence shown here is derived from an EMBL/GenBank/DDBJ whole genome shotgun (WGS) entry which is preliminary data.</text>
</comment>
<evidence type="ECO:0000313" key="2">
    <source>
        <dbReference type="Proteomes" id="UP000016625"/>
    </source>
</evidence>
<dbReference type="PATRIC" id="fig|1242965.3.peg.1812"/>
<dbReference type="Proteomes" id="UP000016625">
    <property type="component" value="Unassembled WGS sequence"/>
</dbReference>
<dbReference type="AlphaFoldDB" id="U2F3L2"/>